<evidence type="ECO:0000313" key="12">
    <source>
        <dbReference type="Proteomes" id="UP000663851"/>
    </source>
</evidence>
<proteinExistence type="inferred from homology"/>
<evidence type="ECO:0000256" key="9">
    <source>
        <dbReference type="SAM" id="Phobius"/>
    </source>
</evidence>
<keyword evidence="6 9" id="KW-0472">Membrane</keyword>
<feature type="coiled-coil region" evidence="8">
    <location>
        <begin position="17"/>
        <end position="84"/>
    </location>
</feature>
<dbReference type="PANTHER" id="PTHR10778">
    <property type="entry name" value="SOLUTE CARRIER FAMILY 35 MEMBER B"/>
    <property type="match status" value="1"/>
</dbReference>
<dbReference type="GO" id="GO:0000139">
    <property type="term" value="C:Golgi membrane"/>
    <property type="evidence" value="ECO:0007669"/>
    <property type="project" value="TreeGrafter"/>
</dbReference>
<feature type="transmembrane region" description="Helical" evidence="9">
    <location>
        <begin position="1504"/>
        <end position="1523"/>
    </location>
</feature>
<feature type="transmembrane region" description="Helical" evidence="9">
    <location>
        <begin position="1767"/>
        <end position="1787"/>
    </location>
</feature>
<feature type="transmembrane region" description="Helical" evidence="9">
    <location>
        <begin position="1633"/>
        <end position="1651"/>
    </location>
</feature>
<feature type="transmembrane region" description="Helical" evidence="9">
    <location>
        <begin position="1663"/>
        <end position="1682"/>
    </location>
</feature>
<comment type="caution">
    <text evidence="11">The sequence shown here is derived from an EMBL/GenBank/DDBJ whole genome shotgun (WGS) entry which is preliminary data.</text>
</comment>
<feature type="transmembrane region" description="Helical" evidence="9">
    <location>
        <begin position="1543"/>
        <end position="1564"/>
    </location>
</feature>
<dbReference type="GO" id="GO:0046964">
    <property type="term" value="F:3'-phosphoadenosine 5'-phosphosulfate transmembrane transporter activity"/>
    <property type="evidence" value="ECO:0007669"/>
    <property type="project" value="TreeGrafter"/>
</dbReference>
<dbReference type="Pfam" id="PF01465">
    <property type="entry name" value="GRIP"/>
    <property type="match status" value="1"/>
</dbReference>
<dbReference type="GO" id="GO:0005789">
    <property type="term" value="C:endoplasmic reticulum membrane"/>
    <property type="evidence" value="ECO:0007669"/>
    <property type="project" value="TreeGrafter"/>
</dbReference>
<dbReference type="SUPFAM" id="SSF101283">
    <property type="entry name" value="GRIP domain"/>
    <property type="match status" value="1"/>
</dbReference>
<keyword evidence="5 9" id="KW-1133">Transmembrane helix</keyword>
<dbReference type="PROSITE" id="PS50913">
    <property type="entry name" value="GRIP"/>
    <property type="match status" value="1"/>
</dbReference>
<dbReference type="Proteomes" id="UP000663851">
    <property type="component" value="Unassembled WGS sequence"/>
</dbReference>
<dbReference type="InterPro" id="IPR000237">
    <property type="entry name" value="GRIP_dom"/>
</dbReference>
<feature type="coiled-coil region" evidence="8">
    <location>
        <begin position="778"/>
        <end position="812"/>
    </location>
</feature>
<evidence type="ECO:0000256" key="5">
    <source>
        <dbReference type="ARBA" id="ARBA00022989"/>
    </source>
</evidence>
<feature type="domain" description="GRIP" evidence="10">
    <location>
        <begin position="1348"/>
        <end position="1395"/>
    </location>
</feature>
<feature type="coiled-coil region" evidence="8">
    <location>
        <begin position="1157"/>
        <end position="1313"/>
    </location>
</feature>
<evidence type="ECO:0000256" key="6">
    <source>
        <dbReference type="ARBA" id="ARBA00023136"/>
    </source>
</evidence>
<dbReference type="InterPro" id="IPR013657">
    <property type="entry name" value="SCL35B1-4/HUT1"/>
</dbReference>
<evidence type="ECO:0000256" key="2">
    <source>
        <dbReference type="ARBA" id="ARBA00010694"/>
    </source>
</evidence>
<keyword evidence="8" id="KW-0175">Coiled coil</keyword>
<name>A0A820ECJ9_9BILA</name>
<feature type="transmembrane region" description="Helical" evidence="9">
    <location>
        <begin position="1739"/>
        <end position="1761"/>
    </location>
</feature>
<feature type="coiled-coil region" evidence="8">
    <location>
        <begin position="703"/>
        <end position="748"/>
    </location>
</feature>
<evidence type="ECO:0000259" key="10">
    <source>
        <dbReference type="PROSITE" id="PS50913"/>
    </source>
</evidence>
<feature type="transmembrane region" description="Helical" evidence="9">
    <location>
        <begin position="1794"/>
        <end position="1813"/>
    </location>
</feature>
<feature type="coiled-coil region" evidence="8">
    <location>
        <begin position="495"/>
        <end position="677"/>
    </location>
</feature>
<dbReference type="PANTHER" id="PTHR10778:SF13">
    <property type="entry name" value="ADENOSINE 3'-PHOSPHO 5'-PHOSPHOSULFATE TRANSPORTER 1"/>
    <property type="match status" value="1"/>
</dbReference>
<evidence type="ECO:0000256" key="4">
    <source>
        <dbReference type="ARBA" id="ARBA00022692"/>
    </source>
</evidence>
<accession>A0A820ECJ9</accession>
<evidence type="ECO:0000313" key="11">
    <source>
        <dbReference type="EMBL" id="CAF4244759.1"/>
    </source>
</evidence>
<dbReference type="SMART" id="SM00755">
    <property type="entry name" value="Grip"/>
    <property type="match status" value="1"/>
</dbReference>
<comment type="similarity">
    <text evidence="2">Belongs to the nucleotide-sugar transporter family. SLC35B subfamily.</text>
</comment>
<organism evidence="11 12">
    <name type="scientific">Rotaria socialis</name>
    <dbReference type="NCBI Taxonomy" id="392032"/>
    <lineage>
        <taxon>Eukaryota</taxon>
        <taxon>Metazoa</taxon>
        <taxon>Spiralia</taxon>
        <taxon>Gnathifera</taxon>
        <taxon>Rotifera</taxon>
        <taxon>Eurotatoria</taxon>
        <taxon>Bdelloidea</taxon>
        <taxon>Philodinida</taxon>
        <taxon>Philodinidae</taxon>
        <taxon>Rotaria</taxon>
    </lineage>
</organism>
<gene>
    <name evidence="11" type="ORF">HFQ381_LOCUS10067</name>
</gene>
<evidence type="ECO:0000256" key="3">
    <source>
        <dbReference type="ARBA" id="ARBA00022448"/>
    </source>
</evidence>
<evidence type="ECO:0000256" key="1">
    <source>
        <dbReference type="ARBA" id="ARBA00004141"/>
    </source>
</evidence>
<dbReference type="EMBL" id="CAJOBO010000544">
    <property type="protein sequence ID" value="CAF4244759.1"/>
    <property type="molecule type" value="Genomic_DNA"/>
</dbReference>
<comment type="subcellular location">
    <subcellularLocation>
        <location evidence="1">Membrane</location>
        <topology evidence="1">Multi-pass membrane protein</topology>
    </subcellularLocation>
</comment>
<feature type="transmembrane region" description="Helical" evidence="9">
    <location>
        <begin position="1702"/>
        <end position="1727"/>
    </location>
</feature>
<feature type="coiled-coil region" evidence="8">
    <location>
        <begin position="975"/>
        <end position="1121"/>
    </location>
</feature>
<sequence>DEINQLKVCLAKIQQDYDESTTNCTQLKDTIESQRQEHFEQIANLNHEKQNEFDTNIRQLQEDNKHLKSQLEELEKLKDSSVQSLQDEHRKSFEILATQFDDTYKERLSSVEDELKTTIVKQTDQINELNFQIDRLEKLSNEQNVKLDQAESEYKKKSSYIEQLENDLRNLQLSQKEEFNNTTKQLQDNLQQLDELQAKNNQLEQELNNKQNEFDNHQATTKEINKKIKIRLTEKENEITRLNNIIDEIKTTSEFSTEQLEDKQHKVTQLSATINQLEETNQKLNSKYEKLLEDNQNEINALEATNKASNDKIEEKQNEIVQLNSTIEKMKETDESITAEYENVSKQLIEKQNQITILADELTQKNSKLIEDLERIKKELEDKSNEVIHLTNTISELQSRNTDINNLRSTTTEECETLKLQLSEKENEIIHLNHVIDEIKAADENFKAQLDEKQNKITHLATVTDELTQKTSILTDDLESIKKEFDDKSNEVIHLTDTISELQSKNAEMNNLQSAANEEYEKLKNQFTEKENKILHLVNIIDEMTQKTAILTDDLERTKNELEDKQNTINQLEQNNQTLNNKCEKLLEDKDTEVVRLTSLNSQIKESNELTVEEHETLKNQVEEKHNEILRLTILIEEMKAQNLSSIEQQELVRKLLEEKQNEIVQLTANIDEIRTTTADQSEQLKQTIEILKESQIIDQQLIEQANREIETLKKNLSDEQSNSAALKHAQESHVEQLTIEHEQLIENLKFEYVSMTNEKIEEIDSLHQQISFQRSRSDSHQDTIEQLRKELHEYEKNVSQQNAQLDHLLDEQKQRTESIARLKNILNVDATDHDDLLEQLIHKMEQYQLLISESERLNNDLTQQKSEQSHLHNELQQLEQQFDDMKDELNRNKQELAQDKQKYENQLNQLNQTYETLQKDKRTLEVQFENIQTQFNEKTNQCDELEANFKKTFIEKDEQTLKYRQDFNQLQTFNEDLRRESNDLHDEVKSKTNEILSLQANIDRIQQILQSKVDQIEQLSQDKTSLAEDNNQKEQLVSEHKHLIEIHAVLEEKFNHLLSEKARLENQLDTIRIQMQTTESNASKTEQEVINKLQQAEKRIQEIQIEHDSVQAEKNSLQHQIVSLRTTNEENTRRIAEFDCQRSIFEQESIEKDRQITERDEQIQELQSTLTQTQENGTKLRKALHKMKETLTNNDQTRTQESEIRLRILTEEYEQKLKEQQEEYSTSLKSITKELNSQIEEKEQQFNQQRQELINKSYQNEDNIKQKIIEAEQRATAAEEQLQAKQTDPSIVQELESQIINLQQQLESLSNREADSVRTTDFAAQTSIEDPRLISSHASSTDSLHTFMFEPTEIDYLKQIVFAYMTGTDRMTMIKVICALLRYTDDEKSLIIDHEKLRQSDLSYRIPMSIFQFIAEDSWLLRLIANHIGYFSFAIPVLIILIISKTTAYKRWPQPIRGVISFLIRILISDPFHSTLPDGSNRGVSAALVKPIPTAPNFTRHRIFKFIFSFIGLQISYVLWGLLQERMMTRTYDDEKFTNSQFLVFANRLLAMMVAFISMKIFYPVEKSTATGPPLYQYGIVSYANCMSTWFQYESLLYISFPVQVIAKSVKTIPVMILGKFVSGKTYPLRQYSLMLLMAVGIALFLSGYSENHTGAISSKRAKQSITTFNGLILLIFYLIFDAFTSNYQKHLFDHYSISFLHMMFSVNIISTVLTLTSLALSGTLFECLSFLQRHHLFMIHVFATSVCSSIGQLFIFSTIQEFGPVMFTIIMTMRQALSILLSCLFYGHQLSWISVVGINVAFSAILTHAFIQFKRSKQLNSSIV</sequence>
<feature type="transmembrane region" description="Helical" evidence="9">
    <location>
        <begin position="1420"/>
        <end position="1444"/>
    </location>
</feature>
<feature type="coiled-coil region" evidence="8">
    <location>
        <begin position="119"/>
        <end position="456"/>
    </location>
</feature>
<reference evidence="11" key="1">
    <citation type="submission" date="2021-02" db="EMBL/GenBank/DDBJ databases">
        <authorList>
            <person name="Nowell W R."/>
        </authorList>
    </citation>
    <scope>NUCLEOTIDE SEQUENCE</scope>
</reference>
<evidence type="ECO:0000256" key="8">
    <source>
        <dbReference type="SAM" id="Coils"/>
    </source>
</evidence>
<keyword evidence="4 9" id="KW-0812">Transmembrane</keyword>
<evidence type="ECO:0000256" key="7">
    <source>
        <dbReference type="ARBA" id="ARBA00039668"/>
    </source>
</evidence>
<feature type="non-terminal residue" evidence="11">
    <location>
        <position position="1"/>
    </location>
</feature>
<protein>
    <recommendedName>
        <fullName evidence="7">Adenosine 3'-phospho 5'-phosphosulfate transporter 1</fullName>
    </recommendedName>
</protein>
<feature type="coiled-coil region" evidence="8">
    <location>
        <begin position="838"/>
        <end position="949"/>
    </location>
</feature>
<dbReference type="Pfam" id="PF08449">
    <property type="entry name" value="UAA"/>
    <property type="match status" value="1"/>
</dbReference>
<keyword evidence="3" id="KW-0813">Transport</keyword>
<dbReference type="Gene3D" id="1.10.220.60">
    <property type="entry name" value="GRIP domain"/>
    <property type="match status" value="1"/>
</dbReference>